<keyword evidence="2" id="KW-1185">Reference proteome</keyword>
<protein>
    <submittedName>
        <fullName evidence="1">DcrB-related protein</fullName>
    </submittedName>
</protein>
<evidence type="ECO:0000313" key="2">
    <source>
        <dbReference type="Proteomes" id="UP001611251"/>
    </source>
</evidence>
<dbReference type="SUPFAM" id="SSF55724">
    <property type="entry name" value="Mog1p/PsbP-like"/>
    <property type="match status" value="1"/>
</dbReference>
<name>A0ABW7Q0U9_9GAMM</name>
<dbReference type="EMBL" id="JBGFSN010000011">
    <property type="protein sequence ID" value="MFH8136217.1"/>
    <property type="molecule type" value="Genomic_DNA"/>
</dbReference>
<evidence type="ECO:0000313" key="1">
    <source>
        <dbReference type="EMBL" id="MFH8136217.1"/>
    </source>
</evidence>
<dbReference type="InterPro" id="IPR016123">
    <property type="entry name" value="Mog1/PsbP_a/b/a-sand"/>
</dbReference>
<reference evidence="1 2" key="1">
    <citation type="submission" date="2024-08" db="EMBL/GenBank/DDBJ databases">
        <title>Pantoea ronii - a newly identified human opportunistic pathogen.</title>
        <authorList>
            <person name="Keidar-Friedman D."/>
            <person name="Sorek N."/>
            <person name="Leshin-Carmel D."/>
            <person name="Tsur A."/>
            <person name="Amsalem M."/>
            <person name="Tolkach D."/>
            <person name="Brosh-Nissimov T."/>
        </authorList>
    </citation>
    <scope>NUCLEOTIDE SEQUENCE [LARGE SCALE GENOMIC DNA]</scope>
    <source>
        <strain evidence="1 2">AA23256</strain>
    </source>
</reference>
<proteinExistence type="predicted"/>
<dbReference type="Proteomes" id="UP001611251">
    <property type="component" value="Unassembled WGS sequence"/>
</dbReference>
<sequence>MSIKNLTYTLYEGTFITDAPALEESVNILRYRDPDQKEYNIVINRAFLDDEQTAEQYCEQEMDALRDRLPAFEMEGKMLKNEIGPLKLPVIQVANKYLYEGEWNRQVQSIIQLPYHKITNPNSNHIIVFTLNTTNEFTEYQRKHYVKIINSFKPFTSPLKVDI</sequence>
<dbReference type="Gene3D" id="3.40.1000.10">
    <property type="entry name" value="Mog1/PsbP, alpha/beta/alpha sandwich"/>
    <property type="match status" value="1"/>
</dbReference>
<dbReference type="InterPro" id="IPR014894">
    <property type="entry name" value="DcrB/EagT6"/>
</dbReference>
<organism evidence="1 2">
    <name type="scientific">Pantoea osteomyelitidis</name>
    <dbReference type="NCBI Taxonomy" id="3230026"/>
    <lineage>
        <taxon>Bacteria</taxon>
        <taxon>Pseudomonadati</taxon>
        <taxon>Pseudomonadota</taxon>
        <taxon>Gammaproteobacteria</taxon>
        <taxon>Enterobacterales</taxon>
        <taxon>Erwiniaceae</taxon>
        <taxon>Pantoea</taxon>
    </lineage>
</organism>
<accession>A0ABW7Q0U9</accession>
<dbReference type="RefSeq" id="WP_397217798.1">
    <property type="nucleotide sequence ID" value="NZ_JBGFSN010000011.1"/>
</dbReference>
<gene>
    <name evidence="1" type="ORF">ABU178_18870</name>
</gene>
<dbReference type="Pfam" id="PF08786">
    <property type="entry name" value="DcrB"/>
    <property type="match status" value="1"/>
</dbReference>
<comment type="caution">
    <text evidence="1">The sequence shown here is derived from an EMBL/GenBank/DDBJ whole genome shotgun (WGS) entry which is preliminary data.</text>
</comment>